<dbReference type="GO" id="GO:0022625">
    <property type="term" value="C:cytosolic large ribosomal subunit"/>
    <property type="evidence" value="ECO:0007669"/>
    <property type="project" value="InterPro"/>
</dbReference>
<dbReference type="OrthoDB" id="312657at2759"/>
<comment type="similarity">
    <text evidence="1">Belongs to the universal ribosomal protein uL29 family.</text>
</comment>
<dbReference type="AlphaFoldDB" id="A0A078B0I6"/>
<dbReference type="GO" id="GO:0003729">
    <property type="term" value="F:mRNA binding"/>
    <property type="evidence" value="ECO:0007669"/>
    <property type="project" value="TreeGrafter"/>
</dbReference>
<dbReference type="InterPro" id="IPR045059">
    <property type="entry name" value="Ribosomal_uL29_euk"/>
</dbReference>
<evidence type="ECO:0000256" key="2">
    <source>
        <dbReference type="ARBA" id="ARBA00022980"/>
    </source>
</evidence>
<dbReference type="Gene3D" id="6.10.250.3450">
    <property type="match status" value="1"/>
</dbReference>
<dbReference type="FunCoup" id="A0A078B0I6">
    <property type="interactions" value="438"/>
</dbReference>
<dbReference type="FunFam" id="6.10.250.3450:FF:000001">
    <property type="entry name" value="60S ribosomal protein L35"/>
    <property type="match status" value="1"/>
</dbReference>
<protein>
    <submittedName>
        <fullName evidence="5">Ribosomal protein l35</fullName>
    </submittedName>
</protein>
<evidence type="ECO:0000313" key="6">
    <source>
        <dbReference type="Proteomes" id="UP000039865"/>
    </source>
</evidence>
<keyword evidence="2 5" id="KW-0689">Ribosomal protein</keyword>
<dbReference type="GO" id="GO:0003735">
    <property type="term" value="F:structural constituent of ribosome"/>
    <property type="evidence" value="ECO:0007669"/>
    <property type="project" value="InterPro"/>
</dbReference>
<keyword evidence="6" id="KW-1185">Reference proteome</keyword>
<evidence type="ECO:0000313" key="5">
    <source>
        <dbReference type="EMBL" id="CDW88044.1"/>
    </source>
</evidence>
<feature type="region of interest" description="Disordered" evidence="4">
    <location>
        <begin position="123"/>
        <end position="145"/>
    </location>
</feature>
<keyword evidence="3" id="KW-0687">Ribonucleoprotein</keyword>
<dbReference type="EMBL" id="CCKQ01016165">
    <property type="protein sequence ID" value="CDW88044.1"/>
    <property type="molecule type" value="Genomic_DNA"/>
</dbReference>
<feature type="compositionally biased region" description="Basic and acidic residues" evidence="4">
    <location>
        <begin position="123"/>
        <end position="136"/>
    </location>
</feature>
<sequence length="145" mass="17242">MQRVKAHELRQKDEKSLVDELTKFRVITSLPPSCFTLERIGPIESQQGFRRSPSQARPYKSNPHLYITFLQVVRKAIAKVLTVINEKRRDQSRVDHKKKRTPLDLRLKKTRAFRKRLTKFETTRKTVRQQKRDSNFRPRKFALAA</sequence>
<dbReference type="PANTHER" id="PTHR45722:SF2">
    <property type="entry name" value="LARGE RIBOSOMAL SUBUNIT PROTEIN UL29-RELATED"/>
    <property type="match status" value="1"/>
</dbReference>
<gene>
    <name evidence="5" type="primary">Contig5893.g6314</name>
    <name evidence="5" type="ORF">STYLEM_17159</name>
</gene>
<evidence type="ECO:0000256" key="3">
    <source>
        <dbReference type="ARBA" id="ARBA00023274"/>
    </source>
</evidence>
<dbReference type="PANTHER" id="PTHR45722">
    <property type="entry name" value="60S RIBOSOMAL PROTEIN L35"/>
    <property type="match status" value="1"/>
</dbReference>
<proteinExistence type="inferred from homology"/>
<dbReference type="GO" id="GO:0000463">
    <property type="term" value="P:maturation of LSU-rRNA from tricistronic rRNA transcript (SSU-rRNA, 5.8S rRNA, LSU-rRNA)"/>
    <property type="evidence" value="ECO:0007669"/>
    <property type="project" value="InterPro"/>
</dbReference>
<dbReference type="GO" id="GO:0006412">
    <property type="term" value="P:translation"/>
    <property type="evidence" value="ECO:0007669"/>
    <property type="project" value="InterPro"/>
</dbReference>
<dbReference type="InterPro" id="IPR036049">
    <property type="entry name" value="Ribosomal_uL29_sf"/>
</dbReference>
<accession>A0A078B0I6</accession>
<dbReference type="InParanoid" id="A0A078B0I6"/>
<evidence type="ECO:0000256" key="4">
    <source>
        <dbReference type="SAM" id="MobiDB-lite"/>
    </source>
</evidence>
<reference evidence="5 6" key="1">
    <citation type="submission" date="2014-06" db="EMBL/GenBank/DDBJ databases">
        <authorList>
            <person name="Swart Estienne"/>
        </authorList>
    </citation>
    <scope>NUCLEOTIDE SEQUENCE [LARGE SCALE GENOMIC DNA]</scope>
    <source>
        <strain evidence="5 6">130c</strain>
    </source>
</reference>
<evidence type="ECO:0000256" key="1">
    <source>
        <dbReference type="ARBA" id="ARBA00009254"/>
    </source>
</evidence>
<dbReference type="Proteomes" id="UP000039865">
    <property type="component" value="Unassembled WGS sequence"/>
</dbReference>
<dbReference type="Gene3D" id="1.10.287.310">
    <property type="match status" value="1"/>
</dbReference>
<name>A0A078B0I6_STYLE</name>
<organism evidence="5 6">
    <name type="scientific">Stylonychia lemnae</name>
    <name type="common">Ciliate</name>
    <dbReference type="NCBI Taxonomy" id="5949"/>
    <lineage>
        <taxon>Eukaryota</taxon>
        <taxon>Sar</taxon>
        <taxon>Alveolata</taxon>
        <taxon>Ciliophora</taxon>
        <taxon>Intramacronucleata</taxon>
        <taxon>Spirotrichea</taxon>
        <taxon>Stichotrichia</taxon>
        <taxon>Sporadotrichida</taxon>
        <taxon>Oxytrichidae</taxon>
        <taxon>Stylonychinae</taxon>
        <taxon>Stylonychia</taxon>
    </lineage>
</organism>